<evidence type="ECO:0000259" key="11">
    <source>
        <dbReference type="PROSITE" id="PS52004"/>
    </source>
</evidence>
<dbReference type="PROSITE" id="PS50075">
    <property type="entry name" value="CARRIER"/>
    <property type="match status" value="4"/>
</dbReference>
<dbReference type="InterPro" id="IPR055123">
    <property type="entry name" value="SpnB-like_Rossmann"/>
</dbReference>
<feature type="region of interest" description="N-terminal hotdog fold" evidence="8">
    <location>
        <begin position="4747"/>
        <end position="4871"/>
    </location>
</feature>
<evidence type="ECO:0000256" key="7">
    <source>
        <dbReference type="ARBA" id="ARBA00023315"/>
    </source>
</evidence>
<keyword evidence="3" id="KW-0597">Phosphoprotein</keyword>
<evidence type="ECO:0000256" key="1">
    <source>
        <dbReference type="ARBA" id="ARBA00004792"/>
    </source>
</evidence>
<dbReference type="Pfam" id="PF08240">
    <property type="entry name" value="ADH_N"/>
    <property type="match status" value="1"/>
</dbReference>
<dbReference type="InterPro" id="IPR042104">
    <property type="entry name" value="PKS_dehydratase_sf"/>
</dbReference>
<dbReference type="Proteomes" id="UP000281594">
    <property type="component" value="Unassembled WGS sequence"/>
</dbReference>
<feature type="active site" description="Proton donor; for dehydratase activity" evidence="8">
    <location>
        <position position="4949"/>
    </location>
</feature>
<dbReference type="GO" id="GO:0004315">
    <property type="term" value="F:3-oxoacyl-[acyl-carrier-protein] synthase activity"/>
    <property type="evidence" value="ECO:0007669"/>
    <property type="project" value="InterPro"/>
</dbReference>
<dbReference type="FunFam" id="3.40.50.720:FF:000209">
    <property type="entry name" value="Polyketide synthase Pks12"/>
    <property type="match status" value="1"/>
</dbReference>
<evidence type="ECO:0000256" key="5">
    <source>
        <dbReference type="ARBA" id="ARBA00023194"/>
    </source>
</evidence>
<organism evidence="13 14">
    <name type="scientific">Streptomyces rapamycinicus (strain ATCC 29253 / DSM 41530 / NRRL 5491 / AYB-994)</name>
    <name type="common">Streptomyces hygroscopicus (strain ATCC 29253)</name>
    <dbReference type="NCBI Taxonomy" id="1343740"/>
    <lineage>
        <taxon>Bacteria</taxon>
        <taxon>Bacillati</taxon>
        <taxon>Actinomycetota</taxon>
        <taxon>Actinomycetes</taxon>
        <taxon>Kitasatosporales</taxon>
        <taxon>Streptomycetaceae</taxon>
        <taxon>Streptomyces</taxon>
        <taxon>Streptomyces violaceusniger group</taxon>
    </lineage>
</organism>
<dbReference type="InterPro" id="IPR016035">
    <property type="entry name" value="Acyl_Trfase/lysoPLipase"/>
</dbReference>
<keyword evidence="4" id="KW-0808">Transferase</keyword>
<dbReference type="FunFam" id="3.40.47.10:FF:000019">
    <property type="entry name" value="Polyketide synthase type I"/>
    <property type="match status" value="3"/>
</dbReference>
<feature type="domain" description="Carrier" evidence="10">
    <location>
        <begin position="3748"/>
        <end position="3823"/>
    </location>
</feature>
<sequence>MKGSDGTSPSTTDAPIAVVGLSCRLPGAPDPATFRQLLRDGADAITEAPEGRPGGDTGAPHRGGFLDRDRIDHFDAAFFGISPREAAAMDPQQRLTLELTWEALEDAGIVPDRLRDSRTGVYIGVIADDYATLIRRGGPEAIDRHSFTGLHRGIIANRVSYHLGLRGPSLTLDAGQASSLAAIHLACEGIRRGETSIAIAGGVHLNLAPESGISAARFGGLSPDGVTYTFDARANGFVRGEGGGAVVLKPLADALADGDPVYCVIRGSALNNDGGGDHLTTPHQGAQEDLLRRACRQAGVDPARVQYVELHGTGTKVGDPIEAAALGAVLGTARRPTDAPLLVGSAKTNVGHLEGAAGVVGFIKTALGLKHGELFPSLNFRTPNPDIPLDRLRLRVQTASEPWLADAAGTREALTAGVSSFGVGGTNCHVVVSGAPEPVAVARVAVGADGKGAPGRIPWVVSGRSDAALRAQAGRLGSYMGERAELSAGDIGFSLAVTRSAFEHRAVVLGSDRAALAEGLSAVAEGGGAPGLVRGVVAGGDGRAVLVFPGQGSQWVGMAAGLLESSAVFAERLGECAAALAPFVDWSLDDVLGDAVALGRVDVVQPVLWAVMVSLAEVWRSYGVEPAAVVGHSQGEIAAACVAGGLSLEDAARVVALRSRALRALSGMGGMVSVSLPVDSVRERLGRWGERLSVAAVNGPLAVVVSGDADALEELLAVCGGEGVRARRVPVDYASHCAHVEAIEGELARELAGISPRSSSVPFYSTVTGGVLDTAGLDAGYWYRNLRQTVRFEETVRALLSDGFQVFIEASAHPVLTVGVEQTAEQHGSDVAAVGSLRRDEGGLERFLTSVAEAYVGGASVDWARTFAGTGARRVELPTYAFQRKRYWLDVQALPQPSPLARPDATDLGDSADHASATDAASFLRARLAPLDDAQRAEMLADLVRDQVATALGYEGPDAVELGRTFKELGFDSLGAVDFRNRLNTTTGLRLSTTLLFDHPTPRALVRHLRDRLLGDDGREETAPAPVGVALDEPIAIVGMSCRYPGGVRSPEELWQLIASGGDAIGAFPADRGWDLSGLYDADPGRAGTTYAREGGFLYDAGDFDAPFFGIPPREALAMDPQQRLLLETSWEVFERAGIDPAGREKSRTGVFVGAMSQDYGPRMHDASDELQGYLLTGNTVSAASGRISYTMGFEGPAMTVDTACSSSLVALHLAVQSLRQGECALALAGGVTVMPTPGLFVEFSRQQGLAPDGRCKPFASAADGTGWAEGAGMLLLERLSDARRNGHRVLAVVRGSAINQDGASNGLTAPNGPSQQRVIRAALTNAGLSPADVDAVEAHGTGTALGDPIEAEALLATYGRERSAEDRPLWLGSVKSNIGHTQAAAGVAGVMKMVLAMRHGVLPKSLHVDEPSPHVDWSAGAVELLTEAVEWPETGRSWRAGVSSFGISGTNAHVIVEQAPAEVGVAEPVDEGRETPASVPWVVSAKSEDALRAQAERLLSAVCGELDAEASVVDVASSLVATRSMFEHRAVVLAGDHEGLTAGLEALVEDAPAAGVVRGSVVPGKLAVLFSGQGRQRVGMGRELYGAFPVFADAFDEVCGHFDGVLECSLRDVVFGDVAGLDETGFTQCGLFAVEVGLFRLVESWGVRPDFVAGHSIGELVAAHVAGVLSLEDACVLVAARGRLMQGLPSGGVMVSVQAAEADVLSLLAGREAEVSVAAVNGPYSTVISGAEEAVSEVAGRFEAQEIKTKRLRVSHAFHSPLMEPMLAEFRRVAEGLSYAPSRVPVVSNVTGLVADAEALCSAEYWVRHVREAVRFADGVRSLADAGVTTFLELGPDGVLSGMGQECVSDAVFSSALRDGRGEIPSLQEALAEIYVRGRQVDWTALLAPGRPRRVELPTYAFQRERFWLEPVRTGTAPALARVADGWRYPVSWSPVSDVVGAALTGTWLVAVPAGLAGDEWVADCVAALAGRGAQAVVVELGRDDADRAVMADRLRRALEETEVSDAAGVVSLLALAEGRHGEYGSVPLGLALTLTLLQGIGDAGVGGRVWCVTRGAVAVGGSESPLSVEQAAVWGMGRVAGLEAPERWGGLVDLPEVWGARVADRLVGAASGRVDETEVAVRASGVFGRRVVRAVEGAQGVGGWVPSGTVLVTGGTGALGAHVARWLACAGVEHLLLVSRRGSEAAGVGELCAELREMGVRVTVVACDVGDRDALAGVLAGVPEELPLTGVVHAAGVLDDGVLDGLSVERFEGVLRAKSEAAWHLHELTRGLDLSAFVLFSSFSGMVGAAGQANYAAANATLDALAGWRRGAGLPATSVAWGPWADNGMAEAVADRWRRHGLPAMDPESAVAALEHSVNHPAAASLIVADVEWDTLARTMPDTRSRRLLHDLTAHGSPDTANEVTTTDGSLRRRLAGLGTAEQDRILLEFVRSHVAAVLGHRRPGAIDADRAFKELGFDSLAAVTLRNRLNAATGLTLPSTLLFDHPTVTALVKLLRTEALGLRNGADDALPVAVATDDEPIAIVAMSCRFPGEVRTPEDLWQLLLAGREVLTEFPADRGWDLETLYGPDPDEHGKSYVREGGFLDGAGDFDPKFFGISPREAVAMDPQQRLLLETSWEAFERAGIDPTLLRGSRTGVFVGSNGQDYATSLRQAAAEHVEGHLVTSSAASVVSGRISYTFGFEGPAVTVDTACSSSLVALHLAAQSLRQGECSLALAGGVTVMSTPELFVEFSRQRGLAADGRCKAFAAAADGTGWGEGVGLLLLERLSDARREGHQVLSVVRGSAVNQDGASNGLTAPSGPSQQRVIRAALANARLSAADVDMVEAHGTGTTLGDPIEAQALLATYGQERPGEWPLWLGSIKSNIGHTQAAAGVAGVIKSVLAMRHGVLPQTLHIDEPSAHVDWSTGAVELLTGPTAWPETGRPRRAGVSSFGVSGTNAHVILEQGPMVSDAATDATSEPGSVVPWVVSARSEAGLQDQAARLLSMVGDEAGPAAADVGLSLVTTRAAFERRAVVLGDDRTALVSGLTALAEGREATGVVRGTATGSSDRVAFVFPGQGSQWVGMAAGLLESSPVFAERMEECAAALAPFVDWSLVDVLSDPAALERVDVVQPALWAVMVSLAELWRSYGVEPAAVIGHSQGEIAAACAAGALSLEDAARVVALRSKALRALSGLGGMVSVSSPLETVRERLAPWDERLSVAAVNGPSAVVVSGDADALDELLAACEADEIRARRIPVDYASHCAHVEAIEDELQRTLGGITPHSSSVPFYSTVTAGALDTKELDAGYWYRNLRQTVRFDEAVRALLADGFDTFIEASAHPVLTMGVEQTAQDHGTHITAVGSLRRDEGGLDRFAGSLAEAYVGGAAVDWAAMFAGTGARRVDLPTYAFQHQRYWVEPSAVAGDVSSAGLTSADHPLLGAATALPDSDGWLLTGRLSLRTHPWLAEHTVLGRALLPASAFVELALRAGDAAGCDRVAELTLEAPLVLPEQGAVQLQLTVGGPGEDGGRPVRVYARPEGSTDRPWTRCASGTLVHGEAHSEAHGEAHLHANDLSVWPPTGAEAVDTAGLYERLADAGVTYGPIFRGVRAVWRRGEELFAEVVLPEEAHGEVSRFGIHPALLDTALQPGLAPFSGDVDGIRLPFLWSGVSLHATGASMLRVRLTREGTDTLSALVADPAGTPVATVDALVARPVTEERFAAATARPGDGRPERAAVVRRALARTTPAAEEASLRQRLRRVGEAERERIVLRMVQDQAATVLGHSTPDAVEPEISFKEHGFDSLTAVELRNRLNTATGERLPATVVFDYPTPTALAEYLRAELLGLREGDAPSAPAPVTRAEPDGDPIAIVAMGCRLPGGVRSPEELWDLLAEGRDAISGFPEDRGWELDGLYDADPDAPGKTYTRHGGFVNGAGEFDAAFFGISPREAVAMDPQHRLLLETSWETFERAGIDPASLRGSQTGVFVGAGSHGYGAGPIRPSSGVEGYLLTGNALSVTSGRLAYAFGFEGPAVAVDTACSSSLVALHLAAQSLRQGECSLALAGGTAVMSTPWTFVGFSRQRGLAPDGRCKPFSAAADGFGPAEGVGVLLLERLSDARRNGHRVLALVRGTAINQDGASNGLTAPNGPSQQRVIRLALENARLSPAEVDAVEAHGTGTKLGDPIEAQALLATYGRGRPEERPLLLGSVKSNIGHTQAAAGVAGVIKMVLGMRHGVLPRTLHVDEPSPHVDWSEGGLRLLTDDMTWPETGRPRRAAVSAFGMSGTNAHAVLEQAPLDDAPGHGVDDDTPAEGLPEITPWVISGRSDTAVEAQAERLLTRVRERGEVSPADVGLSLATTRSVFEHRAVVLAGDRDGLLNGLGALAEGNVAPGMVRGMATARDHAVLVFPGQGSQWVGMAAGLLESSAVFAERLGECAVALGPFVDWSLVDVLGDAVALGRVDVVQPVLWAVMVSLAELWRSYGVEPAAVIGHSQGEIAAACVAGALSLEDAARVVALRSKALRALSGLGGMVSVSLPVGEVRERLGRWGERLSVAAVNGPSAVVVSGDADALEELLAVSEGEEIRARRVPVDYASHCAHVEAIEDELRQVLAGIAPRSSSVPFYSTVTGGVLDTADLDAGYWYRNLRQTVRFDETVRALLADGFQVFIEASAHPVLTMGVEQTAEEHGTRVTAVGSLRRDEGGLERFMTSLAEAYVGGASVDWAGMFAGTGARRVDLPTYAFQRTHFWLESEAIDAAGDVASVGLDSAGHPLLGAAVPLPDSDGFLLTGRLSLRTHPWLADHAVLGRAILPGTAFVELASRAGDAVGCDRLEELTLEAPLVLPDEGAVQVQLVVSGPGQDGQREFSVHARRDDVPDASWTCHAKGVLALNSPAIDGTTGPVDLKAWPPAGAEAVETAGFYEDVAATGLVYGPVFRGLRAVWRKADEVFAEVALPEESRADAARFGLHPALLDTALHAWLVCAASHPEKDARKAGIRLPFVWSGVSLHATGATSLRVRLARVGADGMSVLVADAAGTPVATAEALVTRPVSEAQLASSADDGESLYRVEWIAGPTTARAPASDRCAVAGPDPFGLARALKSADGSVEEHADLAALAAHVRSGAPVPDLVFVTVSSAPGEDVVPAAHAVAHRTLDTVRAWLAEDGFAAARLVFVTRGALATEDGEDPRDLAAAPVWGLVRSAQAEHPDRFVLLDVDGAEPSLAVLHQAVATGEPQLAARGAEVLVPRLAPGAARDVLTPPDDTAAWRLEASGAGTLEGLTLATATDTTRALGEHEVRVAVRATGLNFRDVLISLDMYPDEAMMGGEGAGVVVATGSGVTSLAVGDRVMGLWSGGFGPLAVVDHRTLVRIPDGWSFTEAASVPVVFVTALYALRELAGVRRGESLLVHSAAGGVGMAAVRLARAWGVEVFATASEAKWDVLRGLGLDEAHIASSRTLEFEERFTDSSAGRGVDVVLDSLSGEFVDASLRLLAEGGRFIEMGKTDVRSADAVAAAHPGVLYRAFDLGEAGPEHIGEMLAEIVALFERGVLEPLPARVWDVRRAPEAFRFMSQARHVGKLVLSVPAAPAPEGTVLITGAGGVLGGLIARHLVAEHGIHRLLLVSRRGRAAESMAALEAELTALGASVTVAACDVADRDALADLLADLPDGHGLNGVVHAAGILDDGTVASLTPERLDAVLRAKVDGAWHLHELTRRFDVAMFALFSSTAGVLGSAGQANYAAANTFLDGLAQRRRAMGLPGVSLAWGLWAERTGMTGHLGQADLSRMTRVGLVPFPTEEGLRLFDTAGRLAEGVVVPARLDLGHLAAAADATPVPPLLNALVRRPAPPRRASAQEDPGSREAPLARRLAGLGQGERQRTLLRLVQEHAATVLGHGTASAVVTDRGFLELGFDSLTAVELRNRLNAATGLRLPATLVFDYPTPAALAGHLGEEIAPVAADDPSDAAAELDRLEAALLGTETAADDTTRAMVADRLKRLLSHWDGDRGGPAPDGRAGGPAPGAALGPALGPATGPATGSATGPATGSATGSGDADDVAEHLETAAADELFAFIDQEFGS</sequence>
<dbReference type="InterPro" id="IPR049552">
    <property type="entry name" value="PKS_DH_N"/>
</dbReference>
<dbReference type="FunFam" id="3.40.366.10:FF:000002">
    <property type="entry name" value="Probable polyketide synthase 2"/>
    <property type="match status" value="4"/>
</dbReference>
<dbReference type="Gene3D" id="1.10.1200.10">
    <property type="entry name" value="ACP-like"/>
    <property type="match status" value="4"/>
</dbReference>
<dbReference type="InterPro" id="IPR013968">
    <property type="entry name" value="PKS_KR"/>
</dbReference>
<dbReference type="InterPro" id="IPR049551">
    <property type="entry name" value="PKS_DH_C"/>
</dbReference>
<dbReference type="CDD" id="cd05195">
    <property type="entry name" value="enoyl_red"/>
    <property type="match status" value="1"/>
</dbReference>
<dbReference type="Pfam" id="PF16197">
    <property type="entry name" value="KAsynt_C_assoc"/>
    <property type="match status" value="4"/>
</dbReference>
<dbReference type="GO" id="GO:0006633">
    <property type="term" value="P:fatty acid biosynthetic process"/>
    <property type="evidence" value="ECO:0007669"/>
    <property type="project" value="InterPro"/>
</dbReference>
<dbReference type="Pfam" id="PF08659">
    <property type="entry name" value="KR"/>
    <property type="match status" value="2"/>
</dbReference>
<name>A0A0A0NT16_STRRN</name>
<keyword evidence="2" id="KW-0596">Phosphopantetheine</keyword>
<dbReference type="GO" id="GO:0016491">
    <property type="term" value="F:oxidoreductase activity"/>
    <property type="evidence" value="ECO:0007669"/>
    <property type="project" value="InterPro"/>
</dbReference>
<evidence type="ECO:0000313" key="14">
    <source>
        <dbReference type="Proteomes" id="UP000281594"/>
    </source>
</evidence>
<dbReference type="InterPro" id="IPR020843">
    <property type="entry name" value="ER"/>
</dbReference>
<dbReference type="PROSITE" id="PS00012">
    <property type="entry name" value="PHOSPHOPANTETHEINE"/>
    <property type="match status" value="2"/>
</dbReference>
<dbReference type="SUPFAM" id="SSF50129">
    <property type="entry name" value="GroES-like"/>
    <property type="match status" value="1"/>
</dbReference>
<dbReference type="InterPro" id="IPR018201">
    <property type="entry name" value="Ketoacyl_synth_AS"/>
</dbReference>
<evidence type="ECO:0000313" key="13">
    <source>
        <dbReference type="EMBL" id="RLV72531.1"/>
    </source>
</evidence>
<dbReference type="SMART" id="SM00822">
    <property type="entry name" value="PKS_KR"/>
    <property type="match status" value="2"/>
</dbReference>
<accession>A0A0A0NT16</accession>
<dbReference type="PROSITE" id="PS00606">
    <property type="entry name" value="KS3_1"/>
    <property type="match status" value="3"/>
</dbReference>
<dbReference type="InterPro" id="IPR014031">
    <property type="entry name" value="Ketoacyl_synth_C"/>
</dbReference>
<dbReference type="GO" id="GO:0004312">
    <property type="term" value="F:fatty acid synthase activity"/>
    <property type="evidence" value="ECO:0007669"/>
    <property type="project" value="TreeGrafter"/>
</dbReference>
<dbReference type="FunFam" id="1.10.1200.10:FF:000007">
    <property type="entry name" value="Probable polyketide synthase pks17"/>
    <property type="match status" value="4"/>
</dbReference>
<dbReference type="Pfam" id="PF00109">
    <property type="entry name" value="ketoacyl-synt"/>
    <property type="match status" value="4"/>
</dbReference>
<dbReference type="InterPro" id="IPR020807">
    <property type="entry name" value="PKS_DH"/>
</dbReference>
<dbReference type="InterPro" id="IPR011032">
    <property type="entry name" value="GroES-like_sf"/>
</dbReference>
<dbReference type="Pfam" id="PF00550">
    <property type="entry name" value="PP-binding"/>
    <property type="match status" value="4"/>
</dbReference>
<dbReference type="CDD" id="cd00833">
    <property type="entry name" value="PKS"/>
    <property type="match status" value="4"/>
</dbReference>
<dbReference type="SMART" id="SM00829">
    <property type="entry name" value="PKS_ER"/>
    <property type="match status" value="1"/>
</dbReference>
<evidence type="ECO:0000256" key="4">
    <source>
        <dbReference type="ARBA" id="ARBA00022679"/>
    </source>
</evidence>
<feature type="region of interest" description="Disordered" evidence="9">
    <location>
        <begin position="5815"/>
        <end position="5835"/>
    </location>
</feature>
<dbReference type="eggNOG" id="COG3321">
    <property type="taxonomic scope" value="Bacteria"/>
</dbReference>
<gene>
    <name evidence="13" type="ORF">D3C57_148430</name>
</gene>
<dbReference type="InterPro" id="IPR016036">
    <property type="entry name" value="Malonyl_transacylase_ACP-bd"/>
</dbReference>
<dbReference type="SMART" id="SM01294">
    <property type="entry name" value="PKS_PP_betabranch"/>
    <property type="match status" value="4"/>
</dbReference>
<dbReference type="SUPFAM" id="SSF55048">
    <property type="entry name" value="Probable ACP-binding domain of malonyl-CoA ACP transacylase"/>
    <property type="match status" value="4"/>
</dbReference>
<feature type="active site" description="Proton acceptor; for dehydratase activity" evidence="8">
    <location>
        <position position="3450"/>
    </location>
</feature>
<dbReference type="InterPro" id="IPR032821">
    <property type="entry name" value="PKS_assoc"/>
</dbReference>
<protein>
    <recommendedName>
        <fullName evidence="15">Polyketide synthase</fullName>
    </recommendedName>
</protein>
<dbReference type="PROSITE" id="PS52019">
    <property type="entry name" value="PKS_MFAS_DH"/>
    <property type="match status" value="2"/>
</dbReference>
<dbReference type="InterPro" id="IPR014043">
    <property type="entry name" value="Acyl_transferase_dom"/>
</dbReference>
<dbReference type="KEGG" id="src:M271_46355"/>
<dbReference type="GO" id="GO:0033068">
    <property type="term" value="P:macrolide biosynthetic process"/>
    <property type="evidence" value="ECO:0007669"/>
    <property type="project" value="UniProtKB-ARBA"/>
</dbReference>
<feature type="region of interest" description="C-terminal hotdog fold" evidence="8">
    <location>
        <begin position="3563"/>
        <end position="3701"/>
    </location>
</feature>
<dbReference type="PANTHER" id="PTHR43775:SF51">
    <property type="entry name" value="INACTIVE PHENOLPHTHIOCEROL SYNTHESIS POLYKETIDE SYNTHASE TYPE I PKS1-RELATED"/>
    <property type="match status" value="1"/>
</dbReference>
<dbReference type="Pfam" id="PF21089">
    <property type="entry name" value="PKS_DH_N"/>
    <property type="match status" value="2"/>
</dbReference>
<dbReference type="InterPro" id="IPR050091">
    <property type="entry name" value="PKS_NRPS_Biosynth_Enz"/>
</dbReference>
<dbReference type="SMART" id="SM00823">
    <property type="entry name" value="PKS_PP"/>
    <property type="match status" value="4"/>
</dbReference>
<dbReference type="InterPro" id="IPR009081">
    <property type="entry name" value="PP-bd_ACP"/>
</dbReference>
<evidence type="ECO:0008006" key="15">
    <source>
        <dbReference type="Google" id="ProtNLM"/>
    </source>
</evidence>
<dbReference type="SUPFAM" id="SSF47336">
    <property type="entry name" value="ACP-like"/>
    <property type="match status" value="4"/>
</dbReference>
<dbReference type="SUPFAM" id="SSF52151">
    <property type="entry name" value="FabD/lysophospholipase-like"/>
    <property type="match status" value="4"/>
</dbReference>
<feature type="domain" description="Ketosynthase family 3 (KS3)" evidence="11">
    <location>
        <begin position="1032"/>
        <end position="1459"/>
    </location>
</feature>
<dbReference type="Gene3D" id="3.10.129.110">
    <property type="entry name" value="Polyketide synthase dehydratase"/>
    <property type="match status" value="2"/>
</dbReference>
<dbReference type="SMART" id="SM00826">
    <property type="entry name" value="PKS_DH"/>
    <property type="match status" value="2"/>
</dbReference>
<keyword evidence="6" id="KW-0511">Multifunctional enzyme</keyword>
<feature type="domain" description="Ketosynthase family 3 (KS3)" evidence="11">
    <location>
        <begin position="13"/>
        <end position="434"/>
    </location>
</feature>
<dbReference type="InterPro" id="IPR001227">
    <property type="entry name" value="Ac_transferase_dom_sf"/>
</dbReference>
<comment type="caution">
    <text evidence="13">The sequence shown here is derived from an EMBL/GenBank/DDBJ whole genome shotgun (WGS) entry which is preliminary data.</text>
</comment>
<dbReference type="InterPro" id="IPR006162">
    <property type="entry name" value="Ppantetheine_attach_site"/>
</dbReference>
<dbReference type="Gene3D" id="3.40.366.10">
    <property type="entry name" value="Malonyl-Coenzyme A Acyl Carrier Protein, domain 2"/>
    <property type="match status" value="4"/>
</dbReference>
<feature type="active site" description="Proton donor; for dehydratase activity" evidence="8">
    <location>
        <position position="3624"/>
    </location>
</feature>
<dbReference type="InterPro" id="IPR016039">
    <property type="entry name" value="Thiolase-like"/>
</dbReference>
<dbReference type="Gene3D" id="3.30.70.3290">
    <property type="match status" value="4"/>
</dbReference>
<dbReference type="Gene3D" id="3.40.50.720">
    <property type="entry name" value="NAD(P)-binding Rossmann-like Domain"/>
    <property type="match status" value="2"/>
</dbReference>
<dbReference type="HOGENOM" id="CLU_000022_58_3_11"/>
<dbReference type="CDD" id="cd08952">
    <property type="entry name" value="KR_1_SDR_x"/>
    <property type="match status" value="1"/>
</dbReference>
<reference evidence="13 14" key="1">
    <citation type="journal article" date="2018" name="J. Biol. Chem.">
        <title>Discovery of the actinoplanic acid pathway in Streptomyces rapamycinicus reveals a genetically conserved synergism with rapamycin.</title>
        <authorList>
            <person name="Mrak P."/>
            <person name="Krastel P."/>
            <person name="Pivk Lukancic P."/>
            <person name="Tao J."/>
            <person name="Pistorius D."/>
            <person name="Moore C.M."/>
        </authorList>
    </citation>
    <scope>NUCLEOTIDE SEQUENCE [LARGE SCALE GENOMIC DNA]</scope>
    <source>
        <strain evidence="13 14">NRRL 5491</strain>
    </source>
</reference>
<dbReference type="InterPro" id="IPR013154">
    <property type="entry name" value="ADH-like_N"/>
</dbReference>
<feature type="domain" description="PKS/mFAS DH" evidence="12">
    <location>
        <begin position="3418"/>
        <end position="3701"/>
    </location>
</feature>
<dbReference type="Pfam" id="PF22953">
    <property type="entry name" value="SpnB_Rossmann"/>
    <property type="match status" value="1"/>
</dbReference>
<dbReference type="InterPro" id="IPR036736">
    <property type="entry name" value="ACP-like_sf"/>
</dbReference>
<feature type="region of interest" description="C-terminal hotdog fold" evidence="8">
    <location>
        <begin position="4888"/>
        <end position="5032"/>
    </location>
</feature>
<feature type="domain" description="Carrier" evidence="10">
    <location>
        <begin position="5850"/>
        <end position="5925"/>
    </location>
</feature>
<dbReference type="SUPFAM" id="SSF53901">
    <property type="entry name" value="Thiolase-like"/>
    <property type="match status" value="4"/>
</dbReference>
<keyword evidence="5" id="KW-0045">Antibiotic biosynthesis</keyword>
<dbReference type="SMART" id="SM00825">
    <property type="entry name" value="PKS_KS"/>
    <property type="match status" value="4"/>
</dbReference>
<dbReference type="SUPFAM" id="SSF51735">
    <property type="entry name" value="NAD(P)-binding Rossmann-fold domains"/>
    <property type="match status" value="5"/>
</dbReference>
<dbReference type="Gene3D" id="3.40.47.10">
    <property type="match status" value="4"/>
</dbReference>
<dbReference type="InterPro" id="IPR049900">
    <property type="entry name" value="PKS_mFAS_DH"/>
</dbReference>
<proteinExistence type="predicted"/>
<evidence type="ECO:0000256" key="9">
    <source>
        <dbReference type="SAM" id="MobiDB-lite"/>
    </source>
</evidence>
<dbReference type="InterPro" id="IPR014030">
    <property type="entry name" value="Ketoacyl_synth_N"/>
</dbReference>
<dbReference type="GO" id="GO:0031177">
    <property type="term" value="F:phosphopantetheine binding"/>
    <property type="evidence" value="ECO:0007669"/>
    <property type="project" value="InterPro"/>
</dbReference>
<dbReference type="RefSeq" id="WP_020874116.1">
    <property type="nucleotide sequence ID" value="NC_022785.1"/>
</dbReference>
<evidence type="ECO:0000256" key="3">
    <source>
        <dbReference type="ARBA" id="ARBA00022553"/>
    </source>
</evidence>
<evidence type="ECO:0000259" key="12">
    <source>
        <dbReference type="PROSITE" id="PS52019"/>
    </source>
</evidence>
<evidence type="ECO:0000256" key="8">
    <source>
        <dbReference type="PROSITE-ProRule" id="PRU01363"/>
    </source>
</evidence>
<dbReference type="InterPro" id="IPR020841">
    <property type="entry name" value="PKS_Beta-ketoAc_synthase_dom"/>
</dbReference>
<dbReference type="Pfam" id="PF02801">
    <property type="entry name" value="Ketoacyl-synt_C"/>
    <property type="match status" value="4"/>
</dbReference>
<feature type="domain" description="Ketosynthase family 3 (KS3)" evidence="11">
    <location>
        <begin position="2521"/>
        <end position="2948"/>
    </location>
</feature>
<dbReference type="InterPro" id="IPR036291">
    <property type="entry name" value="NAD(P)-bd_dom_sf"/>
</dbReference>
<evidence type="ECO:0000256" key="6">
    <source>
        <dbReference type="ARBA" id="ARBA00023268"/>
    </source>
</evidence>
<dbReference type="SMART" id="SM00827">
    <property type="entry name" value="PKS_AT"/>
    <property type="match status" value="4"/>
</dbReference>
<feature type="domain" description="PKS/mFAS DH" evidence="12">
    <location>
        <begin position="4747"/>
        <end position="5032"/>
    </location>
</feature>
<dbReference type="EMBL" id="QYCY01000004">
    <property type="protein sequence ID" value="RLV72531.1"/>
    <property type="molecule type" value="Genomic_DNA"/>
</dbReference>
<dbReference type="eggNOG" id="COG0604">
    <property type="taxonomic scope" value="Bacteria"/>
</dbReference>
<evidence type="ECO:0000256" key="2">
    <source>
        <dbReference type="ARBA" id="ARBA00022450"/>
    </source>
</evidence>
<feature type="region of interest" description="Disordered" evidence="9">
    <location>
        <begin position="5972"/>
        <end position="6031"/>
    </location>
</feature>
<dbReference type="STRING" id="1343740.M271_46355"/>
<evidence type="ECO:0000259" key="10">
    <source>
        <dbReference type="PROSITE" id="PS50075"/>
    </source>
</evidence>
<dbReference type="InterPro" id="IPR020806">
    <property type="entry name" value="PKS_PP-bd"/>
</dbReference>
<feature type="domain" description="Ketosynthase family 3 (KS3)" evidence="11">
    <location>
        <begin position="3845"/>
        <end position="4271"/>
    </location>
</feature>
<keyword evidence="7" id="KW-0012">Acyltransferase</keyword>
<dbReference type="CDD" id="cd08956">
    <property type="entry name" value="KR_3_FAS_SDR_x"/>
    <property type="match status" value="1"/>
</dbReference>
<feature type="region of interest" description="N-terminal hotdog fold" evidence="8">
    <location>
        <begin position="3418"/>
        <end position="3542"/>
    </location>
</feature>
<feature type="active site" description="Proton acceptor; for dehydratase activity" evidence="8">
    <location>
        <position position="4779"/>
    </location>
</feature>
<feature type="domain" description="Carrier" evidence="10">
    <location>
        <begin position="2427"/>
        <end position="2502"/>
    </location>
</feature>
<feature type="domain" description="Carrier" evidence="10">
    <location>
        <begin position="938"/>
        <end position="1013"/>
    </location>
</feature>
<dbReference type="Pfam" id="PF13602">
    <property type="entry name" value="ADH_zinc_N_2"/>
    <property type="match status" value="1"/>
</dbReference>
<comment type="pathway">
    <text evidence="1">Antibiotic biosynthesis.</text>
</comment>
<dbReference type="Gene3D" id="3.90.180.10">
    <property type="entry name" value="Medium-chain alcohol dehydrogenases, catalytic domain"/>
    <property type="match status" value="1"/>
</dbReference>
<feature type="compositionally biased region" description="Low complexity" evidence="9">
    <location>
        <begin position="5991"/>
        <end position="6022"/>
    </location>
</feature>
<dbReference type="FunFam" id="3.90.180.10:FF:000032">
    <property type="entry name" value="Probable polyketide synthase pks1"/>
    <property type="match status" value="1"/>
</dbReference>
<dbReference type="PROSITE" id="PS52004">
    <property type="entry name" value="KS3_2"/>
    <property type="match status" value="4"/>
</dbReference>
<dbReference type="Pfam" id="PF00698">
    <property type="entry name" value="Acyl_transf_1"/>
    <property type="match status" value="4"/>
</dbReference>
<dbReference type="InterPro" id="IPR057326">
    <property type="entry name" value="KR_dom"/>
</dbReference>
<dbReference type="Pfam" id="PF14765">
    <property type="entry name" value="PS-DH"/>
    <property type="match status" value="2"/>
</dbReference>
<dbReference type="PANTHER" id="PTHR43775">
    <property type="entry name" value="FATTY ACID SYNTHASE"/>
    <property type="match status" value="1"/>
</dbReference>
<dbReference type="Gene3D" id="3.40.50.11460">
    <property type="match status" value="1"/>
</dbReference>